<evidence type="ECO:0000313" key="3">
    <source>
        <dbReference type="EMBL" id="OAH25926.1"/>
    </source>
</evidence>
<reference evidence="4" key="1">
    <citation type="submission" date="2016-02" db="EMBL/GenBank/DDBJ databases">
        <authorList>
            <person name="Kaur G."/>
            <person name="Nair G.R."/>
            <person name="Mayilraj S."/>
        </authorList>
    </citation>
    <scope>NUCLEOTIDE SEQUENCE [LARGE SCALE GENOMIC DNA]</scope>
    <source>
        <strain evidence="4">GA-15</strain>
    </source>
</reference>
<sequence length="269" mass="29208">MTSGRNYSRRTTSRTPSPQYQRPPSRKQRGRGTLGPRKTFRQKLVDAIFRIPPRMRLYIAIALLVVIIASLLTAVFSGGGEEDVAEPVATTTSPAPLDVSVNPSKPVEMYIPSLDLRAEFEQESCATTDGAIDPESMSKACTYTADDRPYSLPGTDASDIVVIAGHTGAGVPAVFNDLYDGSADKHQVHIGDELFIRTEESGDLWLVYEATDLHEPEKSGLSQSEEIWGTSATPGRLLTISCIQPANLLQAAVKNAVVGWQYSRVVDAI</sequence>
<evidence type="ECO:0000256" key="2">
    <source>
        <dbReference type="SAM" id="Phobius"/>
    </source>
</evidence>
<dbReference type="InterPro" id="IPR023365">
    <property type="entry name" value="Sortase_dom-sf"/>
</dbReference>
<evidence type="ECO:0000256" key="1">
    <source>
        <dbReference type="SAM" id="MobiDB-lite"/>
    </source>
</evidence>
<keyword evidence="2" id="KW-0472">Membrane</keyword>
<organism evidence="3 4">
    <name type="scientific">Corynebacterium stationis</name>
    <dbReference type="NCBI Taxonomy" id="1705"/>
    <lineage>
        <taxon>Bacteria</taxon>
        <taxon>Bacillati</taxon>
        <taxon>Actinomycetota</taxon>
        <taxon>Actinomycetes</taxon>
        <taxon>Mycobacteriales</taxon>
        <taxon>Corynebacteriaceae</taxon>
        <taxon>Corynebacterium</taxon>
    </lineage>
</organism>
<proteinExistence type="predicted"/>
<accession>A0A177IBD4</accession>
<dbReference type="STRING" id="1705.CA21670_01785"/>
<dbReference type="AlphaFoldDB" id="A0A177IBD4"/>
<dbReference type="Gene3D" id="2.40.260.10">
    <property type="entry name" value="Sortase"/>
    <property type="match status" value="1"/>
</dbReference>
<dbReference type="RefSeq" id="WP_066840242.1">
    <property type="nucleotide sequence ID" value="NZ_LSTQ01000024.1"/>
</dbReference>
<feature type="transmembrane region" description="Helical" evidence="2">
    <location>
        <begin position="57"/>
        <end position="76"/>
    </location>
</feature>
<comment type="caution">
    <text evidence="3">The sequence shown here is derived from an EMBL/GenBank/DDBJ whole genome shotgun (WGS) entry which is preliminary data.</text>
</comment>
<keyword evidence="4" id="KW-1185">Reference proteome</keyword>
<dbReference type="OrthoDB" id="4424319at2"/>
<feature type="region of interest" description="Disordered" evidence="1">
    <location>
        <begin position="1"/>
        <end position="36"/>
    </location>
</feature>
<protein>
    <recommendedName>
        <fullName evidence="5">Sortase</fullName>
    </recommendedName>
</protein>
<keyword evidence="2" id="KW-1133">Transmembrane helix</keyword>
<gene>
    <name evidence="3" type="ORF">AYJ05_00260</name>
</gene>
<name>A0A177IBD4_9CORY</name>
<evidence type="ECO:0000313" key="4">
    <source>
        <dbReference type="Proteomes" id="UP000076947"/>
    </source>
</evidence>
<evidence type="ECO:0008006" key="5">
    <source>
        <dbReference type="Google" id="ProtNLM"/>
    </source>
</evidence>
<keyword evidence="2" id="KW-0812">Transmembrane</keyword>
<feature type="compositionally biased region" description="Polar residues" evidence="1">
    <location>
        <begin position="13"/>
        <end position="22"/>
    </location>
</feature>
<dbReference type="EMBL" id="LSTQ01000024">
    <property type="protein sequence ID" value="OAH25926.1"/>
    <property type="molecule type" value="Genomic_DNA"/>
</dbReference>
<dbReference type="Proteomes" id="UP000076947">
    <property type="component" value="Unassembled WGS sequence"/>
</dbReference>